<evidence type="ECO:0000259" key="6">
    <source>
        <dbReference type="Pfam" id="PF01103"/>
    </source>
</evidence>
<sequence length="861" mass="98382">MNTPFPLKGIAAKIGIFLLIALLSSCNALKRVGEDELLLTKNTIFVDGEKVLDEDIKSLIVQEPNTRVLGYPLRLNLYNLAKKDPDSTFQAWLGKKPGREEKLANFLSQKQVDALGESFLVKGYSEWLKKIGEAPVVIDTSRARKTLQRLNSYYGSKGYFNNSTTFEIVEEKRKQRAALDFLVTLGKPYFIDSLSQNIASPAIDSLYLLNRENSFIQEKKQFDLSDFNQERQRLTELFRNSGVYNFQESSITYDILRDTTETRDDQQMNVELKIENLRKRSDTAITTSEYRVFSFDKINIYADYEFGDESDSMQSTEFENYTIYYKDKLRYKPKALTDAIFFEKDSLYRDIDRLRTYRQITNLNTFKYPNIQILEDSTQSKLISNIYLTARKKYSLGLNLDITHSNIQRLGIGFSSSLITRNIFGGAETLSLSARGTFGLLSDTNLPEDFFSEVGADINLSFPRIWFPLLNTKRIIPTFMLPKTSISAGTSFQKNIGLDKQTLNTILSYGWVPNNFQRNTLELLNILYVRNVNSDRFFNVYTSTYRTLDNIADNYEDEPALAGAFDFSNDPEDPNLIIPGGTSDFIDAVLNGTIATATDDFIDVSRIEERRDRLTENNLIFSSNYTFTKNNKVGINDNSFYQFRVNLESAGNLLSGLSYIFPFNQNENGNLQVFGVSYSQYVKTEFDFIKHWDLNRSNVLAFRSFFGVAVPYGNSESVPFVRSYFAGGSNDNRAWFPYSLGPGSSSDINDFNEANLKLAFNLEYRFPIVGNIKGALFADAGNIWNVWDNVDDPAKTFSGFDSLADIALGTGFGLRYDFTYFVFRVDTGFKTYNPAEVQSKRWFRDYNFSNAVIQIGINYPF</sequence>
<evidence type="ECO:0000313" key="7">
    <source>
        <dbReference type="EMBL" id="QBA63451.1"/>
    </source>
</evidence>
<dbReference type="Gene3D" id="2.40.160.50">
    <property type="entry name" value="membrane protein fhac: a member of the omp85/tpsb transporter family"/>
    <property type="match status" value="1"/>
</dbReference>
<comment type="subcellular location">
    <subcellularLocation>
        <location evidence="1">Membrane</location>
    </subcellularLocation>
</comment>
<evidence type="ECO:0000256" key="5">
    <source>
        <dbReference type="ARBA" id="ARBA00023237"/>
    </source>
</evidence>
<evidence type="ECO:0000256" key="2">
    <source>
        <dbReference type="ARBA" id="ARBA00022692"/>
    </source>
</evidence>
<feature type="domain" description="Bacterial surface antigen (D15)" evidence="6">
    <location>
        <begin position="673"/>
        <end position="840"/>
    </location>
</feature>
<accession>A0A411E6X9</accession>
<dbReference type="EMBL" id="CP035544">
    <property type="protein sequence ID" value="QBA63451.1"/>
    <property type="molecule type" value="Genomic_DNA"/>
</dbReference>
<dbReference type="KEGG" id="mur:EQY75_02130"/>
<reference evidence="7 8" key="1">
    <citation type="submission" date="2019-01" db="EMBL/GenBank/DDBJ databases">
        <title>Muriicola soli sp. nov., isolated from soil.</title>
        <authorList>
            <person name="Kang H.J."/>
            <person name="Kim S.B."/>
        </authorList>
    </citation>
    <scope>NUCLEOTIDE SEQUENCE [LARGE SCALE GENOMIC DNA]</scope>
    <source>
        <strain evidence="7 8">MMS17-SY002</strain>
    </source>
</reference>
<evidence type="ECO:0000313" key="8">
    <source>
        <dbReference type="Proteomes" id="UP000290889"/>
    </source>
</evidence>
<organism evidence="7 8">
    <name type="scientific">Muriicola soli</name>
    <dbReference type="NCBI Taxonomy" id="2507538"/>
    <lineage>
        <taxon>Bacteria</taxon>
        <taxon>Pseudomonadati</taxon>
        <taxon>Bacteroidota</taxon>
        <taxon>Flavobacteriia</taxon>
        <taxon>Flavobacteriales</taxon>
        <taxon>Flavobacteriaceae</taxon>
        <taxon>Muriicola</taxon>
    </lineage>
</organism>
<gene>
    <name evidence="7" type="ORF">EQY75_02130</name>
</gene>
<dbReference type="RefSeq" id="WP_129602449.1">
    <property type="nucleotide sequence ID" value="NZ_CP035544.1"/>
</dbReference>
<protein>
    <submittedName>
        <fullName evidence="7">Outer membrane protein assembly factor</fullName>
    </submittedName>
</protein>
<keyword evidence="4" id="KW-0472">Membrane</keyword>
<keyword evidence="5" id="KW-0998">Cell outer membrane</keyword>
<dbReference type="InterPro" id="IPR000184">
    <property type="entry name" value="Bac_surfAg_D15"/>
</dbReference>
<evidence type="ECO:0000256" key="3">
    <source>
        <dbReference type="ARBA" id="ARBA00022729"/>
    </source>
</evidence>
<dbReference type="InterPro" id="IPR039910">
    <property type="entry name" value="D15-like"/>
</dbReference>
<keyword evidence="3" id="KW-0732">Signal</keyword>
<dbReference type="PANTHER" id="PTHR12815">
    <property type="entry name" value="SORTING AND ASSEMBLY MACHINERY SAMM50 PROTEIN FAMILY MEMBER"/>
    <property type="match status" value="1"/>
</dbReference>
<dbReference type="OrthoDB" id="9814535at2"/>
<keyword evidence="8" id="KW-1185">Reference proteome</keyword>
<dbReference type="GO" id="GO:0019867">
    <property type="term" value="C:outer membrane"/>
    <property type="evidence" value="ECO:0007669"/>
    <property type="project" value="InterPro"/>
</dbReference>
<dbReference type="PANTHER" id="PTHR12815:SF47">
    <property type="entry name" value="TRANSLOCATION AND ASSEMBLY MODULE SUBUNIT TAMA"/>
    <property type="match status" value="1"/>
</dbReference>
<dbReference type="AlphaFoldDB" id="A0A411E6X9"/>
<evidence type="ECO:0000256" key="1">
    <source>
        <dbReference type="ARBA" id="ARBA00004370"/>
    </source>
</evidence>
<evidence type="ECO:0000256" key="4">
    <source>
        <dbReference type="ARBA" id="ARBA00023136"/>
    </source>
</evidence>
<name>A0A411E6X9_9FLAO</name>
<keyword evidence="2" id="KW-0812">Transmembrane</keyword>
<dbReference type="Proteomes" id="UP000290889">
    <property type="component" value="Chromosome"/>
</dbReference>
<dbReference type="Pfam" id="PF01103">
    <property type="entry name" value="Omp85"/>
    <property type="match status" value="1"/>
</dbReference>
<proteinExistence type="predicted"/>